<dbReference type="PROSITE" id="PS50977">
    <property type="entry name" value="HTH_TETR_2"/>
    <property type="match status" value="2"/>
</dbReference>
<keyword evidence="3" id="KW-0804">Transcription</keyword>
<dbReference type="PANTHER" id="PTHR30055">
    <property type="entry name" value="HTH-TYPE TRANSCRIPTIONAL REGULATOR RUTR"/>
    <property type="match status" value="1"/>
</dbReference>
<dbReference type="OrthoDB" id="3467435at2"/>
<keyword evidence="2 4" id="KW-0238">DNA-binding</keyword>
<keyword evidence="7" id="KW-1185">Reference proteome</keyword>
<dbReference type="Proteomes" id="UP000193087">
    <property type="component" value="Unassembled WGS sequence"/>
</dbReference>
<dbReference type="GO" id="GO:0000976">
    <property type="term" value="F:transcription cis-regulatory region binding"/>
    <property type="evidence" value="ECO:0007669"/>
    <property type="project" value="TreeGrafter"/>
</dbReference>
<dbReference type="RefSeq" id="WP_085249295.1">
    <property type="nucleotide sequence ID" value="NZ_CAJMWI010000001.1"/>
</dbReference>
<evidence type="ECO:0000256" key="1">
    <source>
        <dbReference type="ARBA" id="ARBA00023015"/>
    </source>
</evidence>
<feature type="domain" description="HTH tetR-type" evidence="5">
    <location>
        <begin position="1"/>
        <end position="61"/>
    </location>
</feature>
<feature type="domain" description="HTH tetR-type" evidence="5">
    <location>
        <begin position="64"/>
        <end position="124"/>
    </location>
</feature>
<dbReference type="PANTHER" id="PTHR30055:SF234">
    <property type="entry name" value="HTH-TYPE TRANSCRIPTIONAL REGULATOR BETI"/>
    <property type="match status" value="1"/>
</dbReference>
<evidence type="ECO:0000313" key="7">
    <source>
        <dbReference type="Proteomes" id="UP000193087"/>
    </source>
</evidence>
<dbReference type="Pfam" id="PF00440">
    <property type="entry name" value="TetR_N"/>
    <property type="match status" value="2"/>
</dbReference>
<gene>
    <name evidence="6" type="ORF">AWC22_12320</name>
</gene>
<dbReference type="Gene3D" id="1.10.10.60">
    <property type="entry name" value="Homeodomain-like"/>
    <property type="match status" value="1"/>
</dbReference>
<dbReference type="InterPro" id="IPR050109">
    <property type="entry name" value="HTH-type_TetR-like_transc_reg"/>
</dbReference>
<dbReference type="SUPFAM" id="SSF46689">
    <property type="entry name" value="Homeodomain-like"/>
    <property type="match status" value="2"/>
</dbReference>
<evidence type="ECO:0000313" key="6">
    <source>
        <dbReference type="EMBL" id="ORW85000.1"/>
    </source>
</evidence>
<comment type="caution">
    <text evidence="6">The sequence shown here is derived from an EMBL/GenBank/DDBJ whole genome shotgun (WGS) entry which is preliminary data.</text>
</comment>
<protein>
    <recommendedName>
        <fullName evidence="5">HTH tetR-type domain-containing protein</fullName>
    </recommendedName>
</protein>
<dbReference type="STRING" id="486698.AWC22_12320"/>
<reference evidence="6 7" key="1">
    <citation type="submission" date="2016-01" db="EMBL/GenBank/DDBJ databases">
        <title>The new phylogeny of the genus Mycobacterium.</title>
        <authorList>
            <person name="Tarcisio F."/>
            <person name="Conor M."/>
            <person name="Antonella G."/>
            <person name="Elisabetta G."/>
            <person name="Giulia F.S."/>
            <person name="Sara T."/>
            <person name="Anna F."/>
            <person name="Clotilde B."/>
            <person name="Roberto B."/>
            <person name="Veronica D.S."/>
            <person name="Fabio R."/>
            <person name="Monica P."/>
            <person name="Olivier J."/>
            <person name="Enrico T."/>
            <person name="Nicola S."/>
        </authorList>
    </citation>
    <scope>NUCLEOTIDE SEQUENCE [LARGE SCALE GENOMIC DNA]</scope>
    <source>
        <strain evidence="6 7">DSM 45176</strain>
    </source>
</reference>
<organism evidence="6 7">
    <name type="scientific">Mycobacterium riyadhense</name>
    <dbReference type="NCBI Taxonomy" id="486698"/>
    <lineage>
        <taxon>Bacteria</taxon>
        <taxon>Bacillati</taxon>
        <taxon>Actinomycetota</taxon>
        <taxon>Actinomycetes</taxon>
        <taxon>Mycobacteriales</taxon>
        <taxon>Mycobacteriaceae</taxon>
        <taxon>Mycobacterium</taxon>
    </lineage>
</organism>
<dbReference type="EMBL" id="LQPQ01000032">
    <property type="protein sequence ID" value="ORW85000.1"/>
    <property type="molecule type" value="Genomic_DNA"/>
</dbReference>
<evidence type="ECO:0000259" key="5">
    <source>
        <dbReference type="PROSITE" id="PS50977"/>
    </source>
</evidence>
<dbReference type="InterPro" id="IPR009057">
    <property type="entry name" value="Homeodomain-like_sf"/>
</dbReference>
<accession>A0A1X2DA86</accession>
<dbReference type="GO" id="GO:0003700">
    <property type="term" value="F:DNA-binding transcription factor activity"/>
    <property type="evidence" value="ECO:0007669"/>
    <property type="project" value="TreeGrafter"/>
</dbReference>
<feature type="DNA-binding region" description="H-T-H motif" evidence="4">
    <location>
        <begin position="87"/>
        <end position="106"/>
    </location>
</feature>
<evidence type="ECO:0000256" key="3">
    <source>
        <dbReference type="ARBA" id="ARBA00023163"/>
    </source>
</evidence>
<name>A0A1X2DA86_9MYCO</name>
<evidence type="ECO:0000256" key="4">
    <source>
        <dbReference type="PROSITE-ProRule" id="PRU00335"/>
    </source>
</evidence>
<evidence type="ECO:0000256" key="2">
    <source>
        <dbReference type="ARBA" id="ARBA00023125"/>
    </source>
</evidence>
<feature type="DNA-binding region" description="H-T-H motif" evidence="4">
    <location>
        <begin position="24"/>
        <end position="43"/>
    </location>
</feature>
<dbReference type="GeneID" id="93493740"/>
<dbReference type="Gene3D" id="1.10.357.10">
    <property type="entry name" value="Tetracycline Repressor, domain 2"/>
    <property type="match status" value="1"/>
</dbReference>
<sequence>MDSVIVHAAMAEAEQTGTPVAELSLDRIARRAGVSRSTIYRRVRSRDALNDAVRAAGGDPGSRVGVRERAIAAATEVIVAEGVGALTVEGIARRVGCAVTSVYAAFGGREGLLEAVFQRHAPLPVVERLLSTEPQRFADLDTGVRAIYAAIFDTVADDTAVLEALFSEILAKPNGVGSQFFRDRVLPRITAAVGGWLQDQIKAGHCVDLPLSLLVPLLIAPISVHLLARHRLAAAGVPVPARQTVIDAMTLAFCNATRVSTE</sequence>
<keyword evidence="1" id="KW-0805">Transcription regulation</keyword>
<proteinExistence type="predicted"/>
<dbReference type="AlphaFoldDB" id="A0A1X2DA86"/>
<dbReference type="InterPro" id="IPR001647">
    <property type="entry name" value="HTH_TetR"/>
</dbReference>